<dbReference type="Proteomes" id="UP000076761">
    <property type="component" value="Unassembled WGS sequence"/>
</dbReference>
<sequence length="119" mass="13137">MQGDFIAARGTYEESTCPTTSWFYTCPSALNSVITLNQLFSDNVAQFKPIVFALVMLGVPPATEGLLAVTSVLTHGSRTRNFIIQKKSIYLAYHVDMRFYPLGDDLIKARATRAGVETV</sequence>
<evidence type="ECO:0000313" key="1">
    <source>
        <dbReference type="EMBL" id="KZT25160.1"/>
    </source>
</evidence>
<evidence type="ECO:0000313" key="2">
    <source>
        <dbReference type="Proteomes" id="UP000076761"/>
    </source>
</evidence>
<keyword evidence="2" id="KW-1185">Reference proteome</keyword>
<dbReference type="EMBL" id="KV425573">
    <property type="protein sequence ID" value="KZT25160.1"/>
    <property type="molecule type" value="Genomic_DNA"/>
</dbReference>
<protein>
    <submittedName>
        <fullName evidence="1">Uncharacterized protein</fullName>
    </submittedName>
</protein>
<reference evidence="1 2" key="1">
    <citation type="journal article" date="2016" name="Mol. Biol. Evol.">
        <title>Comparative Genomics of Early-Diverging Mushroom-Forming Fungi Provides Insights into the Origins of Lignocellulose Decay Capabilities.</title>
        <authorList>
            <person name="Nagy L.G."/>
            <person name="Riley R."/>
            <person name="Tritt A."/>
            <person name="Adam C."/>
            <person name="Daum C."/>
            <person name="Floudas D."/>
            <person name="Sun H."/>
            <person name="Yadav J.S."/>
            <person name="Pangilinan J."/>
            <person name="Larsson K.H."/>
            <person name="Matsuura K."/>
            <person name="Barry K."/>
            <person name="Labutti K."/>
            <person name="Kuo R."/>
            <person name="Ohm R.A."/>
            <person name="Bhattacharya S.S."/>
            <person name="Shirouzu T."/>
            <person name="Yoshinaga Y."/>
            <person name="Martin F.M."/>
            <person name="Grigoriev I.V."/>
            <person name="Hibbett D.S."/>
        </authorList>
    </citation>
    <scope>NUCLEOTIDE SEQUENCE [LARGE SCALE GENOMIC DNA]</scope>
    <source>
        <strain evidence="1 2">HHB14362 ss-1</strain>
    </source>
</reference>
<dbReference type="AlphaFoldDB" id="A0A165SHA6"/>
<organism evidence="1 2">
    <name type="scientific">Neolentinus lepideus HHB14362 ss-1</name>
    <dbReference type="NCBI Taxonomy" id="1314782"/>
    <lineage>
        <taxon>Eukaryota</taxon>
        <taxon>Fungi</taxon>
        <taxon>Dikarya</taxon>
        <taxon>Basidiomycota</taxon>
        <taxon>Agaricomycotina</taxon>
        <taxon>Agaricomycetes</taxon>
        <taxon>Gloeophyllales</taxon>
        <taxon>Gloeophyllaceae</taxon>
        <taxon>Neolentinus</taxon>
    </lineage>
</organism>
<gene>
    <name evidence="1" type="ORF">NEOLEDRAFT_369216</name>
</gene>
<dbReference type="InParanoid" id="A0A165SHA6"/>
<proteinExistence type="predicted"/>
<name>A0A165SHA6_9AGAM</name>
<accession>A0A165SHA6</accession>